<sequence>MAADNQQTAFMSALTYQFLATRLELHNSPTPATRDNTTKPVARIRLAR</sequence>
<organism evidence="1 2">
    <name type="scientific">Segniliparus rugosus (strain ATCC BAA-974 / DSM 45345 / CCUG 50838 / CIP 108380 / JCM 13579 / CDC 945)</name>
    <dbReference type="NCBI Taxonomy" id="679197"/>
    <lineage>
        <taxon>Bacteria</taxon>
        <taxon>Bacillati</taxon>
        <taxon>Actinomycetota</taxon>
        <taxon>Actinomycetes</taxon>
        <taxon>Mycobacteriales</taxon>
        <taxon>Segniliparaceae</taxon>
        <taxon>Segniliparus</taxon>
    </lineage>
</organism>
<keyword evidence="2" id="KW-1185">Reference proteome</keyword>
<protein>
    <submittedName>
        <fullName evidence="1">Uncharacterized protein</fullName>
    </submittedName>
</protein>
<accession>U1M2I7</accession>
<proteinExistence type="predicted"/>
<dbReference type="AlphaFoldDB" id="U1M2I7"/>
<dbReference type="Proteomes" id="UP000004816">
    <property type="component" value="Unassembled WGS sequence"/>
</dbReference>
<evidence type="ECO:0000313" key="2">
    <source>
        <dbReference type="Proteomes" id="UP000004816"/>
    </source>
</evidence>
<comment type="caution">
    <text evidence="1">The sequence shown here is derived from an EMBL/GenBank/DDBJ whole genome shotgun (WGS) entry which is preliminary data.</text>
</comment>
<name>U1M2I7_SEGRC</name>
<reference evidence="1 2" key="1">
    <citation type="journal article" date="2011" name="Stand. Genomic Sci.">
        <title>High quality draft genome sequence of Segniliparus rugosus CDC 945(T)= (ATCC BAA-974(T)).</title>
        <authorList>
            <person name="Earl A.M."/>
            <person name="Desjardins C.A."/>
            <person name="Fitzgerald M.G."/>
            <person name="Arachchi H.M."/>
            <person name="Zeng Q."/>
            <person name="Mehta T."/>
            <person name="Griggs A."/>
            <person name="Birren B.W."/>
            <person name="Toney N.C."/>
            <person name="Carr J."/>
            <person name="Posey J."/>
            <person name="Butler W.R."/>
        </authorList>
    </citation>
    <scope>NUCLEOTIDE SEQUENCE [LARGE SCALE GENOMIC DNA]</scope>
    <source>
        <strain evidence="2">ATCC BAA-974 / DSM 45345 / CCUG 50838 / CIP 108380 / JCM 13579 / CDC 945</strain>
    </source>
</reference>
<dbReference type="EMBL" id="ACZI02000002">
    <property type="protein sequence ID" value="ERG69320.1"/>
    <property type="molecule type" value="Genomic_DNA"/>
</dbReference>
<dbReference type="HOGENOM" id="CLU_3157671_0_0_11"/>
<evidence type="ECO:0000313" key="1">
    <source>
        <dbReference type="EMBL" id="ERG69320.1"/>
    </source>
</evidence>
<gene>
    <name evidence="1" type="ORF">HMPREF9336_04211</name>
</gene>